<keyword evidence="3 6" id="KW-1133">Transmembrane helix</keyword>
<proteinExistence type="predicted"/>
<dbReference type="InterPro" id="IPR005829">
    <property type="entry name" value="Sugar_transporter_CS"/>
</dbReference>
<evidence type="ECO:0000256" key="5">
    <source>
        <dbReference type="SAM" id="MobiDB-lite"/>
    </source>
</evidence>
<dbReference type="InterPro" id="IPR036259">
    <property type="entry name" value="MFS_trans_sf"/>
</dbReference>
<feature type="transmembrane region" description="Helical" evidence="6">
    <location>
        <begin position="222"/>
        <end position="241"/>
    </location>
</feature>
<organism evidence="8 9">
    <name type="scientific">Batillaria attramentaria</name>
    <dbReference type="NCBI Taxonomy" id="370345"/>
    <lineage>
        <taxon>Eukaryota</taxon>
        <taxon>Metazoa</taxon>
        <taxon>Spiralia</taxon>
        <taxon>Lophotrochozoa</taxon>
        <taxon>Mollusca</taxon>
        <taxon>Gastropoda</taxon>
        <taxon>Caenogastropoda</taxon>
        <taxon>Sorbeoconcha</taxon>
        <taxon>Cerithioidea</taxon>
        <taxon>Batillariidae</taxon>
        <taxon>Batillaria</taxon>
    </lineage>
</organism>
<keyword evidence="2 6" id="KW-0812">Transmembrane</keyword>
<dbReference type="InterPro" id="IPR020846">
    <property type="entry name" value="MFS_dom"/>
</dbReference>
<dbReference type="InterPro" id="IPR005828">
    <property type="entry name" value="MFS_sugar_transport-like"/>
</dbReference>
<dbReference type="AlphaFoldDB" id="A0ABD0JM03"/>
<dbReference type="Proteomes" id="UP001519460">
    <property type="component" value="Unassembled WGS sequence"/>
</dbReference>
<dbReference type="Pfam" id="PF00083">
    <property type="entry name" value="Sugar_tr"/>
    <property type="match status" value="1"/>
</dbReference>
<dbReference type="PROSITE" id="PS00217">
    <property type="entry name" value="SUGAR_TRANSPORT_2"/>
    <property type="match status" value="1"/>
</dbReference>
<dbReference type="Gene3D" id="1.20.1250.20">
    <property type="entry name" value="MFS general substrate transporter like domains"/>
    <property type="match status" value="1"/>
</dbReference>
<feature type="transmembrane region" description="Helical" evidence="6">
    <location>
        <begin position="107"/>
        <end position="126"/>
    </location>
</feature>
<evidence type="ECO:0000313" key="8">
    <source>
        <dbReference type="EMBL" id="KAK7476017.1"/>
    </source>
</evidence>
<feature type="transmembrane region" description="Helical" evidence="6">
    <location>
        <begin position="20"/>
        <end position="42"/>
    </location>
</feature>
<feature type="transmembrane region" description="Helical" evidence="6">
    <location>
        <begin position="138"/>
        <end position="158"/>
    </location>
</feature>
<evidence type="ECO:0000256" key="3">
    <source>
        <dbReference type="ARBA" id="ARBA00022989"/>
    </source>
</evidence>
<feature type="transmembrane region" description="Helical" evidence="6">
    <location>
        <begin position="466"/>
        <end position="483"/>
    </location>
</feature>
<evidence type="ECO:0000259" key="7">
    <source>
        <dbReference type="PROSITE" id="PS50850"/>
    </source>
</evidence>
<gene>
    <name evidence="8" type="ORF">BaRGS_00032724</name>
</gene>
<keyword evidence="4 6" id="KW-0472">Membrane</keyword>
<feature type="transmembrane region" description="Helical" evidence="6">
    <location>
        <begin position="340"/>
        <end position="362"/>
    </location>
</feature>
<comment type="caution">
    <text evidence="8">The sequence shown here is derived from an EMBL/GenBank/DDBJ whole genome shotgun (WGS) entry which is preliminary data.</text>
</comment>
<feature type="transmembrane region" description="Helical" evidence="6">
    <location>
        <begin position="196"/>
        <end position="216"/>
    </location>
</feature>
<feature type="transmembrane region" description="Helical" evidence="6">
    <location>
        <begin position="304"/>
        <end position="328"/>
    </location>
</feature>
<evidence type="ECO:0000256" key="1">
    <source>
        <dbReference type="ARBA" id="ARBA00004141"/>
    </source>
</evidence>
<sequence length="552" mass="60660">MDDLVKEAGGAGKFQVMMTAALKVGMMPIAWSMMQMAFAGLVPDWWCLPADDLGRYGDHRGNWTRDNATFQVCTVPGGEQACEDHITFDESVKTVVNEWSLVCDLSYVKPLMTTLQMVGVLLGAFLGGQSSDTIGRRLTVYLSSLVHVIACVVAAFSVSWQMFMAMRVVIGVTLGVFLVASFSYPLEFVNPKWRQVVASIPGWNAGVSVFALMAWLVPDWSYLHIGSAVMGVPFLLTWFFIPESARWLAAKGRLEEAEAVVERVARVNGRPKPNDTLSRLRAVAEEERQAGQGRRYTYLDVYRGWRMAFTTLVLNFVWFSLSFSYYGISFGVSALSGNVYLNIFLMTIVEIPSNFSTIFFANSRLGRRWTSLIFFFLCSVSSFGILIANKFAPEDTQGDITTGLAMVSKLSVGSAWLAVLTFTSELYPTVIRNLGYGASNTMSRVGGALAPVLLNMDTTEEVVRGYIVVGSLMAASGLACLLLRETKGQGLEDSIATKRVKDEEKDQVKAGWPSQSDVTGSGKLPVWTVNGDKEKMAEFQNGSSNGFVSVRL</sequence>
<dbReference type="GO" id="GO:0016020">
    <property type="term" value="C:membrane"/>
    <property type="evidence" value="ECO:0007669"/>
    <property type="project" value="UniProtKB-SubCell"/>
</dbReference>
<evidence type="ECO:0000313" key="9">
    <source>
        <dbReference type="Proteomes" id="UP001519460"/>
    </source>
</evidence>
<comment type="subcellular location">
    <subcellularLocation>
        <location evidence="1">Membrane</location>
        <topology evidence="1">Multi-pass membrane protein</topology>
    </subcellularLocation>
</comment>
<feature type="transmembrane region" description="Helical" evidence="6">
    <location>
        <begin position="164"/>
        <end position="184"/>
    </location>
</feature>
<reference evidence="8 9" key="1">
    <citation type="journal article" date="2023" name="Sci. Data">
        <title>Genome assembly of the Korean intertidal mud-creeper Batillaria attramentaria.</title>
        <authorList>
            <person name="Patra A.K."/>
            <person name="Ho P.T."/>
            <person name="Jun S."/>
            <person name="Lee S.J."/>
            <person name="Kim Y."/>
            <person name="Won Y.J."/>
        </authorList>
    </citation>
    <scope>NUCLEOTIDE SEQUENCE [LARGE SCALE GENOMIC DNA]</scope>
    <source>
        <strain evidence="8">Wonlab-2016</strain>
    </source>
</reference>
<protein>
    <recommendedName>
        <fullName evidence="7">Major facilitator superfamily (MFS) profile domain-containing protein</fullName>
    </recommendedName>
</protein>
<dbReference type="PROSITE" id="PS50850">
    <property type="entry name" value="MFS"/>
    <property type="match status" value="1"/>
</dbReference>
<feature type="domain" description="Major facilitator superfamily (MFS) profile" evidence="7">
    <location>
        <begin position="16"/>
        <end position="488"/>
    </location>
</feature>
<evidence type="ECO:0000256" key="6">
    <source>
        <dbReference type="SAM" id="Phobius"/>
    </source>
</evidence>
<evidence type="ECO:0000256" key="4">
    <source>
        <dbReference type="ARBA" id="ARBA00023136"/>
    </source>
</evidence>
<dbReference type="EMBL" id="JACVVK020000387">
    <property type="protein sequence ID" value="KAK7476017.1"/>
    <property type="molecule type" value="Genomic_DNA"/>
</dbReference>
<feature type="region of interest" description="Disordered" evidence="5">
    <location>
        <begin position="503"/>
        <end position="524"/>
    </location>
</feature>
<accession>A0ABD0JM03</accession>
<keyword evidence="9" id="KW-1185">Reference proteome</keyword>
<feature type="transmembrane region" description="Helical" evidence="6">
    <location>
        <begin position="369"/>
        <end position="388"/>
    </location>
</feature>
<dbReference type="SUPFAM" id="SSF103473">
    <property type="entry name" value="MFS general substrate transporter"/>
    <property type="match status" value="1"/>
</dbReference>
<evidence type="ECO:0000256" key="2">
    <source>
        <dbReference type="ARBA" id="ARBA00022692"/>
    </source>
</evidence>
<dbReference type="PANTHER" id="PTHR24064">
    <property type="entry name" value="SOLUTE CARRIER FAMILY 22 MEMBER"/>
    <property type="match status" value="1"/>
</dbReference>
<name>A0ABD0JM03_9CAEN</name>